<reference evidence="2 3" key="1">
    <citation type="journal article" date="2009" name="Stand. Genomic Sci.">
        <title>Complete genome sequence of Desulfotomaculum acetoxidans type strain (5575).</title>
        <authorList>
            <person name="Spring S."/>
            <person name="Lapidus A."/>
            <person name="Schroder M."/>
            <person name="Gleim D."/>
            <person name="Sims D."/>
            <person name="Meincke L."/>
            <person name="Glavina Del Rio T."/>
            <person name="Tice H."/>
            <person name="Copeland A."/>
            <person name="Cheng J.F."/>
            <person name="Lucas S."/>
            <person name="Chen F."/>
            <person name="Nolan M."/>
            <person name="Bruce D."/>
            <person name="Goodwin L."/>
            <person name="Pitluck S."/>
            <person name="Ivanova N."/>
            <person name="Mavromatis K."/>
            <person name="Mikhailova N."/>
            <person name="Pati A."/>
            <person name="Chen A."/>
            <person name="Palaniappan K."/>
            <person name="Land M."/>
            <person name="Hauser L."/>
            <person name="Chang Y.J."/>
            <person name="Jeffries C.D."/>
            <person name="Chain P."/>
            <person name="Saunders E."/>
            <person name="Brettin T."/>
            <person name="Detter J.C."/>
            <person name="Goker M."/>
            <person name="Bristow J."/>
            <person name="Eisen J.A."/>
            <person name="Markowitz V."/>
            <person name="Hugenholtz P."/>
            <person name="Kyrpides N.C."/>
            <person name="Klenk H.P."/>
            <person name="Han C."/>
        </authorList>
    </citation>
    <scope>NUCLEOTIDE SEQUENCE [LARGE SCALE GENOMIC DNA]</scope>
    <source>
        <strain evidence="3">ATCC 49208 / DSM 771 / VKM B-1644</strain>
    </source>
</reference>
<dbReference type="STRING" id="485916.Dtox_3390"/>
<keyword evidence="1" id="KW-0472">Membrane</keyword>
<evidence type="ECO:0000256" key="1">
    <source>
        <dbReference type="SAM" id="Phobius"/>
    </source>
</evidence>
<dbReference type="HOGENOM" id="CLU_2805411_0_0_9"/>
<feature type="transmembrane region" description="Helical" evidence="1">
    <location>
        <begin position="43"/>
        <end position="61"/>
    </location>
</feature>
<proteinExistence type="predicted"/>
<keyword evidence="3" id="KW-1185">Reference proteome</keyword>
<keyword evidence="1" id="KW-0812">Transmembrane</keyword>
<sequence length="67" mass="7977">MNVINFISNLTEMISLIMYFGIGIFAAWFIWTDRKITKLSIPATLAWMFFCPLIIPIYIFYRHNKLL</sequence>
<protein>
    <submittedName>
        <fullName evidence="2">Uncharacterized protein</fullName>
    </submittedName>
</protein>
<name>C8W6K9_DESAS</name>
<dbReference type="AlphaFoldDB" id="C8W6K9"/>
<feature type="transmembrane region" description="Helical" evidence="1">
    <location>
        <begin position="13"/>
        <end position="31"/>
    </location>
</feature>
<keyword evidence="1" id="KW-1133">Transmembrane helix</keyword>
<dbReference type="EMBL" id="CP001720">
    <property type="protein sequence ID" value="ACV64118.1"/>
    <property type="molecule type" value="Genomic_DNA"/>
</dbReference>
<evidence type="ECO:0000313" key="3">
    <source>
        <dbReference type="Proteomes" id="UP000002217"/>
    </source>
</evidence>
<gene>
    <name evidence="2" type="ordered locus">Dtox_3390</name>
</gene>
<dbReference type="Proteomes" id="UP000002217">
    <property type="component" value="Chromosome"/>
</dbReference>
<evidence type="ECO:0000313" key="2">
    <source>
        <dbReference type="EMBL" id="ACV64118.1"/>
    </source>
</evidence>
<accession>C8W6K9</accession>
<dbReference type="KEGG" id="dae:Dtox_3390"/>
<organism evidence="2 3">
    <name type="scientific">Desulfofarcimen acetoxidans (strain ATCC 49208 / DSM 771 / KCTC 5769 / VKM B-1644 / 5575)</name>
    <name type="common">Desulfotomaculum acetoxidans</name>
    <dbReference type="NCBI Taxonomy" id="485916"/>
    <lineage>
        <taxon>Bacteria</taxon>
        <taxon>Bacillati</taxon>
        <taxon>Bacillota</taxon>
        <taxon>Clostridia</taxon>
        <taxon>Eubacteriales</taxon>
        <taxon>Peptococcaceae</taxon>
        <taxon>Desulfofarcimen</taxon>
    </lineage>
</organism>